<evidence type="ECO:0000256" key="1">
    <source>
        <dbReference type="SAM" id="Phobius"/>
    </source>
</evidence>
<keyword evidence="1" id="KW-1133">Transmembrane helix</keyword>
<name>A0A8J4DUG3_9ACTN</name>
<dbReference type="AlphaFoldDB" id="A0A8J4DUG3"/>
<gene>
    <name evidence="2" type="ORF">Val02_81660</name>
</gene>
<accession>A0A8J4DUG3</accession>
<evidence type="ECO:0000313" key="3">
    <source>
        <dbReference type="Proteomes" id="UP000619260"/>
    </source>
</evidence>
<keyword evidence="1" id="KW-0472">Membrane</keyword>
<evidence type="ECO:0008006" key="4">
    <source>
        <dbReference type="Google" id="ProtNLM"/>
    </source>
</evidence>
<dbReference type="SUPFAM" id="SSF50998">
    <property type="entry name" value="Quinoprotein alcohol dehydrogenase-like"/>
    <property type="match status" value="1"/>
</dbReference>
<protein>
    <recommendedName>
        <fullName evidence="4">Outer membrane protein assembly factor BamB</fullName>
    </recommendedName>
</protein>
<keyword evidence="3" id="KW-1185">Reference proteome</keyword>
<dbReference type="Proteomes" id="UP000619260">
    <property type="component" value="Unassembled WGS sequence"/>
</dbReference>
<keyword evidence="1" id="KW-0812">Transmembrane</keyword>
<dbReference type="InterPro" id="IPR015943">
    <property type="entry name" value="WD40/YVTN_repeat-like_dom_sf"/>
</dbReference>
<feature type="transmembrane region" description="Helical" evidence="1">
    <location>
        <begin position="12"/>
        <end position="30"/>
    </location>
</feature>
<dbReference type="RefSeq" id="WP_203904689.1">
    <property type="nucleotide sequence ID" value="NZ_BOPF01000046.1"/>
</dbReference>
<dbReference type="Gene3D" id="2.130.10.10">
    <property type="entry name" value="YVTN repeat-like/Quinoprotein amine dehydrogenase"/>
    <property type="match status" value="1"/>
</dbReference>
<evidence type="ECO:0000313" key="2">
    <source>
        <dbReference type="EMBL" id="GIJ51280.1"/>
    </source>
</evidence>
<dbReference type="EMBL" id="BOPF01000046">
    <property type="protein sequence ID" value="GIJ51280.1"/>
    <property type="molecule type" value="Genomic_DNA"/>
</dbReference>
<organism evidence="2 3">
    <name type="scientific">Virgisporangium aliadipatigenens</name>
    <dbReference type="NCBI Taxonomy" id="741659"/>
    <lineage>
        <taxon>Bacteria</taxon>
        <taxon>Bacillati</taxon>
        <taxon>Actinomycetota</taxon>
        <taxon>Actinomycetes</taxon>
        <taxon>Micromonosporales</taxon>
        <taxon>Micromonosporaceae</taxon>
        <taxon>Virgisporangium</taxon>
    </lineage>
</organism>
<reference evidence="2" key="1">
    <citation type="submission" date="2021-01" db="EMBL/GenBank/DDBJ databases">
        <title>Whole genome shotgun sequence of Virgisporangium aliadipatigenens NBRC 105644.</title>
        <authorList>
            <person name="Komaki H."/>
            <person name="Tamura T."/>
        </authorList>
    </citation>
    <scope>NUCLEOTIDE SEQUENCE</scope>
    <source>
        <strain evidence="2">NBRC 105644</strain>
    </source>
</reference>
<proteinExistence type="predicted"/>
<comment type="caution">
    <text evidence="2">The sequence shown here is derived from an EMBL/GenBank/DDBJ whole genome shotgun (WGS) entry which is preliminary data.</text>
</comment>
<dbReference type="InterPro" id="IPR011047">
    <property type="entry name" value="Quinoprotein_ADH-like_sf"/>
</dbReference>
<sequence length="443" mass="46749">MAKGKVTSRIETGLGLFGLIAIGVTLSIVFKWTPWLDVQEWWENRKVTLSEPATSWAERVGNQPDSAGITDKAVIVFQGDFVEARSRTGGAVLWKKETDWAALAGAPNDATAVAIVSKVDTKGFEALDPQTGKARWTSPEASGAWTFRDAVLAVECPKDGCQVVNRAPADGAVRWKVPVAGAPRALAGANSTLFNVRGLDDTYNDARSAVPRTMPKYVGFPVDRKLQVVDTGSGKRLREDEIPKEARAVLIGNRIVYSSAAAGSGGCRYTIVGKDAASGKEVWRKDGYDLRTAGGAACEPRKDPPGGGVVLIGVRYDGRHVFLSAVDGRELAVAAEGERIEGTDGEYGLVRSVDGKTLKALSLSRGGVAVWTRQVAPKAQVGMTPFAVFVTDAETERIVALEPVTGAVKLDVASGATVLGLSPDGVALSRGRTVGWLGFGAVA</sequence>